<reference evidence="5" key="1">
    <citation type="submission" date="2020-11" db="EMBL/GenBank/DDBJ databases">
        <authorList>
            <consortium name="DOE Joint Genome Institute"/>
            <person name="Ahrendt S."/>
            <person name="Riley R."/>
            <person name="Andreopoulos W."/>
            <person name="Labutti K."/>
            <person name="Pangilinan J."/>
            <person name="Ruiz-Duenas F.J."/>
            <person name="Barrasa J.M."/>
            <person name="Sanchez-Garcia M."/>
            <person name="Camarero S."/>
            <person name="Miyauchi S."/>
            <person name="Serrano A."/>
            <person name="Linde D."/>
            <person name="Babiker R."/>
            <person name="Drula E."/>
            <person name="Ayuso-Fernandez I."/>
            <person name="Pacheco R."/>
            <person name="Padilla G."/>
            <person name="Ferreira P."/>
            <person name="Barriuso J."/>
            <person name="Kellner H."/>
            <person name="Castanera R."/>
            <person name="Alfaro M."/>
            <person name="Ramirez L."/>
            <person name="Pisabarro A.G."/>
            <person name="Kuo A."/>
            <person name="Tritt A."/>
            <person name="Lipzen A."/>
            <person name="He G."/>
            <person name="Yan M."/>
            <person name="Ng V."/>
            <person name="Cullen D."/>
            <person name="Martin F."/>
            <person name="Rosso M.-N."/>
            <person name="Henrissat B."/>
            <person name="Hibbett D."/>
            <person name="Martinez A.T."/>
            <person name="Grigoriev I.V."/>
        </authorList>
    </citation>
    <scope>NUCLEOTIDE SEQUENCE</scope>
    <source>
        <strain evidence="5">AH 40177</strain>
    </source>
</reference>
<protein>
    <submittedName>
        <fullName evidence="5">Nineteen complex-related protein 2-domain-containing protein</fullName>
    </submittedName>
</protein>
<organism evidence="5 6">
    <name type="scientific">Rhodocollybia butyracea</name>
    <dbReference type="NCBI Taxonomy" id="206335"/>
    <lineage>
        <taxon>Eukaryota</taxon>
        <taxon>Fungi</taxon>
        <taxon>Dikarya</taxon>
        <taxon>Basidiomycota</taxon>
        <taxon>Agaricomycotina</taxon>
        <taxon>Agaricomycetes</taxon>
        <taxon>Agaricomycetidae</taxon>
        <taxon>Agaricales</taxon>
        <taxon>Marasmiineae</taxon>
        <taxon>Omphalotaceae</taxon>
        <taxon>Rhodocollybia</taxon>
    </lineage>
</organism>
<comment type="caution">
    <text evidence="5">The sequence shown here is derived from an EMBL/GenBank/DDBJ whole genome shotgun (WGS) entry which is preliminary data.</text>
</comment>
<name>A0A9P5UFP8_9AGAR</name>
<dbReference type="GO" id="GO:0000390">
    <property type="term" value="P:spliceosomal complex disassembly"/>
    <property type="evidence" value="ECO:0007669"/>
    <property type="project" value="InterPro"/>
</dbReference>
<feature type="compositionally biased region" description="Polar residues" evidence="4">
    <location>
        <begin position="109"/>
        <end position="121"/>
    </location>
</feature>
<dbReference type="EMBL" id="JADNRY010000003">
    <property type="protein sequence ID" value="KAF9077506.1"/>
    <property type="molecule type" value="Genomic_DNA"/>
</dbReference>
<feature type="compositionally biased region" description="Polar residues" evidence="4">
    <location>
        <begin position="23"/>
        <end position="49"/>
    </location>
</feature>
<dbReference type="GO" id="GO:0071008">
    <property type="term" value="C:U2-type post-mRNA release spliceosomal complex"/>
    <property type="evidence" value="ECO:0007669"/>
    <property type="project" value="InterPro"/>
</dbReference>
<feature type="region of interest" description="Disordered" evidence="4">
    <location>
        <begin position="1"/>
        <end position="80"/>
    </location>
</feature>
<evidence type="ECO:0000256" key="4">
    <source>
        <dbReference type="SAM" id="MobiDB-lite"/>
    </source>
</evidence>
<comment type="subcellular location">
    <subcellularLocation>
        <location evidence="1">Nucleus</location>
    </subcellularLocation>
</comment>
<sequence length="796" mass="88981">MFKRPKSKPTPRTRGLSPEPQIDANNESEATSTIETASEAQTELGSESPLSAVKKFKDRTKKSRPKSRLSFGAEDDEDSAGEVFKLKKSKLSRNLSLGKHPSSIPDNLDQASISPSRNGPTYNEAYLKELKKNTPTSRAPPPPPDTSDPYDADMSMDISMDLEDVSVVDITDADTLIHTESTIKQAKERRERVRKTGVSSSEDYISLSVTRRVEDQGPHPESRLVREEDELGEGDDEFAEYTSAQERIALGKKSRKAEASKRREMMQELITEATNEDEESTEWEFEQLRRGGHLTSDSPSSKPVKQTYVPAPSKWICVLLPPTTPIPTLGPALARLTQQLAQLTTSHASNTTSLNTLAQERDQVDAREKELRALVEKAEEKRAWFSTFSDWVESVAAFLDEKYPLLENLEDEQLSILRERHDIINKRRLQDMEDDLTTFLGPLPNAPDDTPSEPTFDEFGREIRREDPIVARRRRQDHRSTRYQVYRDVQPRQGKIDDEGYWTDSDLPLPDQAAYQDALGSIATRTGDVLVDVKSKEFLDLAKSRWGTWRKQYEESYVAAFGGLGVVSAWEFWARLESVGWDCIQDPKSLDSFRWYHGLYEFCHIGDPNDGEVRELGPEGDLVGSMVSTAIIPRLSKIIEAGALDVYSGSHIRRVADLAEELEASVSEVDEGALRLQVFHKAVITSFARAITANETLLAKHTSATGTGSSAFNPESIPARIRFLARQVKLVMNLVRWRKCTGELFGVGQLITRLVDGCMVDVADGGWDVGGEELLRKVAAMLPKDLVVPGVASRLG</sequence>
<evidence type="ECO:0000256" key="1">
    <source>
        <dbReference type="ARBA" id="ARBA00004123"/>
    </source>
</evidence>
<dbReference type="PANTHER" id="PTHR12214:SF0">
    <property type="entry name" value="LD29489P"/>
    <property type="match status" value="1"/>
</dbReference>
<proteinExistence type="predicted"/>
<dbReference type="PANTHER" id="PTHR12214">
    <property type="entry name" value="GC-RICH SEQUENCE DNA-BINDING FACTOR"/>
    <property type="match status" value="1"/>
</dbReference>
<keyword evidence="6" id="KW-1185">Reference proteome</keyword>
<evidence type="ECO:0000256" key="2">
    <source>
        <dbReference type="ARBA" id="ARBA00023242"/>
    </source>
</evidence>
<dbReference type="Proteomes" id="UP000772434">
    <property type="component" value="Unassembled WGS sequence"/>
</dbReference>
<evidence type="ECO:0000313" key="6">
    <source>
        <dbReference type="Proteomes" id="UP000772434"/>
    </source>
</evidence>
<accession>A0A9P5UFP8</accession>
<keyword evidence="3" id="KW-0175">Coiled coil</keyword>
<gene>
    <name evidence="5" type="ORF">BDP27DRAFT_1379331</name>
</gene>
<dbReference type="InterPro" id="IPR012890">
    <property type="entry name" value="GCFC2-like"/>
</dbReference>
<feature type="compositionally biased region" description="Basic residues" evidence="4">
    <location>
        <begin position="1"/>
        <end position="11"/>
    </location>
</feature>
<evidence type="ECO:0000313" key="5">
    <source>
        <dbReference type="EMBL" id="KAF9077506.1"/>
    </source>
</evidence>
<feature type="region of interest" description="Disordered" evidence="4">
    <location>
        <begin position="94"/>
        <end position="154"/>
    </location>
</feature>
<dbReference type="OrthoDB" id="429427at2759"/>
<feature type="compositionally biased region" description="Basic residues" evidence="4">
    <location>
        <begin position="54"/>
        <end position="67"/>
    </location>
</feature>
<evidence type="ECO:0000256" key="3">
    <source>
        <dbReference type="SAM" id="Coils"/>
    </source>
</evidence>
<keyword evidence="2" id="KW-0539">Nucleus</keyword>
<dbReference type="InterPro" id="IPR028211">
    <property type="entry name" value="Ntr2"/>
</dbReference>
<dbReference type="Pfam" id="PF15458">
    <property type="entry name" value="NTR2"/>
    <property type="match status" value="1"/>
</dbReference>
<dbReference type="AlphaFoldDB" id="A0A9P5UFP8"/>
<dbReference type="GO" id="GO:0003677">
    <property type="term" value="F:DNA binding"/>
    <property type="evidence" value="ECO:0007669"/>
    <property type="project" value="InterPro"/>
</dbReference>
<feature type="coiled-coil region" evidence="3">
    <location>
        <begin position="354"/>
        <end position="381"/>
    </location>
</feature>